<dbReference type="PANTHER" id="PTHR21193:SF3">
    <property type="entry name" value="OXIDOREDUCTASE-LIKE DOMAIN-CONTAINING PROTEIN 1"/>
    <property type="match status" value="1"/>
</dbReference>
<evidence type="ECO:0000259" key="2">
    <source>
        <dbReference type="Pfam" id="PF09791"/>
    </source>
</evidence>
<reference evidence="3" key="1">
    <citation type="journal article" date="2014" name="Genome Announc.">
        <title>Genome sequence of the yeast Cyberlindnera fabianii (Hansenula fabianii).</title>
        <authorList>
            <person name="Freel K.C."/>
            <person name="Sarilar V."/>
            <person name="Neuveglise C."/>
            <person name="Devillers H."/>
            <person name="Friedrich A."/>
            <person name="Schacherer J."/>
        </authorList>
    </citation>
    <scope>NUCLEOTIDE SEQUENCE</scope>
    <source>
        <strain evidence="3">YJS4271</strain>
    </source>
</reference>
<organism evidence="3">
    <name type="scientific">Cyberlindnera fabianii</name>
    <name type="common">Yeast</name>
    <name type="synonym">Hansenula fabianii</name>
    <dbReference type="NCBI Taxonomy" id="36022"/>
    <lineage>
        <taxon>Eukaryota</taxon>
        <taxon>Fungi</taxon>
        <taxon>Dikarya</taxon>
        <taxon>Ascomycota</taxon>
        <taxon>Saccharomycotina</taxon>
        <taxon>Saccharomycetes</taxon>
        <taxon>Phaffomycetales</taxon>
        <taxon>Phaffomycetaceae</taxon>
        <taxon>Cyberlindnera</taxon>
    </lineage>
</organism>
<dbReference type="GO" id="GO:0005739">
    <property type="term" value="C:mitochondrion"/>
    <property type="evidence" value="ECO:0007669"/>
    <property type="project" value="TreeGrafter"/>
</dbReference>
<dbReference type="AlphaFoldDB" id="A0A061AYV4"/>
<proteinExistence type="predicted"/>
<name>A0A061AYV4_CYBFA</name>
<feature type="compositionally biased region" description="Acidic residues" evidence="1">
    <location>
        <begin position="202"/>
        <end position="217"/>
    </location>
</feature>
<dbReference type="InterPro" id="IPR019180">
    <property type="entry name" value="Oxidoreductase-like_N"/>
</dbReference>
<dbReference type="Pfam" id="PF09791">
    <property type="entry name" value="Oxidored-like"/>
    <property type="match status" value="1"/>
</dbReference>
<feature type="domain" description="Oxidoreductase-like" evidence="2">
    <location>
        <begin position="92"/>
        <end position="135"/>
    </location>
</feature>
<accession>A0A061AYV4</accession>
<dbReference type="PhylomeDB" id="A0A061AYV4"/>
<dbReference type="InterPro" id="IPR039251">
    <property type="entry name" value="OXLD1"/>
</dbReference>
<sequence>MLFTLHNIQKRAPPLILRQSHRLLSSTTNSQDTAQSSQSANTSFKAEPLRFYGNTEVGESAESRMKNVFGGRLAGGERLASSRRDVGKPRKIAGVLVPDRPKEPDNCCMSGCATCVWEQFNDDIRDWRRTRKEAANKLNKTEELWPADFNPPLKELEFKNVPRELRAVKRKMAKGNKKLSSSAYFPAAGKPGAQNLKRKEEEEREADADAKEEDEGWDGVPVQFKAFAEAEKRIKERKLQKQKQKELEASKALESS</sequence>
<evidence type="ECO:0000313" key="3">
    <source>
        <dbReference type="EMBL" id="CDR40539.1"/>
    </source>
</evidence>
<protein>
    <submittedName>
        <fullName evidence="3">CYFA0S05e01618g1_1</fullName>
    </submittedName>
</protein>
<dbReference type="PANTHER" id="PTHR21193">
    <property type="entry name" value="OXIDOREDUCTASE-LIKE DOMAIN-CONTAINING PROTEIN 1"/>
    <property type="match status" value="1"/>
</dbReference>
<dbReference type="VEuPathDB" id="FungiDB:BON22_2202"/>
<dbReference type="EMBL" id="LK052890">
    <property type="protein sequence ID" value="CDR40539.1"/>
    <property type="molecule type" value="Genomic_DNA"/>
</dbReference>
<dbReference type="OrthoDB" id="10064411at2759"/>
<feature type="region of interest" description="Disordered" evidence="1">
    <location>
        <begin position="24"/>
        <end position="45"/>
    </location>
</feature>
<feature type="region of interest" description="Disordered" evidence="1">
    <location>
        <begin position="237"/>
        <end position="256"/>
    </location>
</feature>
<feature type="region of interest" description="Disordered" evidence="1">
    <location>
        <begin position="178"/>
        <end position="222"/>
    </location>
</feature>
<evidence type="ECO:0000256" key="1">
    <source>
        <dbReference type="SAM" id="MobiDB-lite"/>
    </source>
</evidence>
<gene>
    <name evidence="3" type="ORF">CYFA0S_05e01618g</name>
</gene>
<feature type="compositionally biased region" description="Polar residues" evidence="1">
    <location>
        <begin position="24"/>
        <end position="44"/>
    </location>
</feature>